<dbReference type="AlphaFoldDB" id="A0A147EZI6"/>
<feature type="transmembrane region" description="Helical" evidence="1">
    <location>
        <begin position="82"/>
        <end position="101"/>
    </location>
</feature>
<dbReference type="NCBIfam" id="TIGR03943">
    <property type="entry name" value="TIGR03943 family putative permease subunit"/>
    <property type="match status" value="1"/>
</dbReference>
<evidence type="ECO:0000313" key="3">
    <source>
        <dbReference type="EMBL" id="KTR95446.1"/>
    </source>
</evidence>
<organism evidence="3 4">
    <name type="scientific">Microbacterium testaceum</name>
    <name type="common">Aureobacterium testaceum</name>
    <name type="synonym">Brevibacterium testaceum</name>
    <dbReference type="NCBI Taxonomy" id="2033"/>
    <lineage>
        <taxon>Bacteria</taxon>
        <taxon>Bacillati</taxon>
        <taxon>Actinomycetota</taxon>
        <taxon>Actinomycetes</taxon>
        <taxon>Micrococcales</taxon>
        <taxon>Microbacteriaceae</taxon>
        <taxon>Microbacterium</taxon>
    </lineage>
</organism>
<keyword evidence="1" id="KW-0812">Transmembrane</keyword>
<protein>
    <recommendedName>
        <fullName evidence="2">DUF1980 domain-containing protein</fullName>
    </recommendedName>
</protein>
<dbReference type="Pfam" id="PF21537">
    <property type="entry name" value="DUF1980_C"/>
    <property type="match status" value="1"/>
</dbReference>
<keyword evidence="1" id="KW-1133">Transmembrane helix</keyword>
<dbReference type="PANTHER" id="PTHR40047">
    <property type="entry name" value="UPF0703 PROTEIN YCGQ"/>
    <property type="match status" value="1"/>
</dbReference>
<comment type="caution">
    <text evidence="3">The sequence shown here is derived from an EMBL/GenBank/DDBJ whole genome shotgun (WGS) entry which is preliminary data.</text>
</comment>
<dbReference type="PATRIC" id="fig|2033.6.peg.2170"/>
<accession>A0A147EZI6</accession>
<name>A0A147EZI6_MICTE</name>
<feature type="domain" description="DUF1980" evidence="2">
    <location>
        <begin position="155"/>
        <end position="241"/>
    </location>
</feature>
<dbReference type="InterPro" id="IPR052955">
    <property type="entry name" value="UPF0703_membrane_permease"/>
</dbReference>
<reference evidence="3 4" key="1">
    <citation type="journal article" date="2016" name="Front. Microbiol.">
        <title>Genomic Resource of Rice Seed Associated Bacteria.</title>
        <authorList>
            <person name="Midha S."/>
            <person name="Bansal K."/>
            <person name="Sharma S."/>
            <person name="Kumar N."/>
            <person name="Patil P.P."/>
            <person name="Chaudhry V."/>
            <person name="Patil P.B."/>
        </authorList>
    </citation>
    <scope>NUCLEOTIDE SEQUENCE [LARGE SCALE GENOMIC DNA]</scope>
    <source>
        <strain evidence="3 4">NS220</strain>
    </source>
</reference>
<keyword evidence="1" id="KW-0472">Membrane</keyword>
<evidence type="ECO:0000256" key="1">
    <source>
        <dbReference type="SAM" id="Phobius"/>
    </source>
</evidence>
<dbReference type="RefSeq" id="WP_058623166.1">
    <property type="nucleotide sequence ID" value="NZ_LDRT01000032.1"/>
</dbReference>
<dbReference type="EMBL" id="LDRT01000032">
    <property type="protein sequence ID" value="KTR95446.1"/>
    <property type="molecule type" value="Genomic_DNA"/>
</dbReference>
<evidence type="ECO:0000313" key="4">
    <source>
        <dbReference type="Proteomes" id="UP000075025"/>
    </source>
</evidence>
<dbReference type="PANTHER" id="PTHR40047:SF1">
    <property type="entry name" value="UPF0703 PROTEIN YCGQ"/>
    <property type="match status" value="1"/>
</dbReference>
<evidence type="ECO:0000259" key="2">
    <source>
        <dbReference type="Pfam" id="PF21537"/>
    </source>
</evidence>
<sequence length="243" mass="24594">MCLCGIGVISTLVLAATGELTLYIHPRYVVFTVILGVGGALLLAVALWYSAVGGPHPHGHDHGDPPHDGVPEHPARRLRRGAAAVAVAAVVAVSAVALLVVPPSTLSADRALASAATDGSGTADVPPTVLVGSDPARYSVRDWAAILGSGATANDLIGQQADITGFLLLDDTGAVRVGRYAVTCCTVDAQLFAVPLAPGALPAGAASGQWVHVVGTFADDDAGTRLSPTTIEAVEEPDDPYLS</sequence>
<feature type="transmembrane region" description="Helical" evidence="1">
    <location>
        <begin position="28"/>
        <end position="49"/>
    </location>
</feature>
<dbReference type="InterPro" id="IPR015402">
    <property type="entry name" value="DUF1980"/>
</dbReference>
<proteinExistence type="predicted"/>
<dbReference type="InterPro" id="IPR048447">
    <property type="entry name" value="DUF1980_C"/>
</dbReference>
<gene>
    <name evidence="3" type="ORF">NS220_05985</name>
</gene>
<dbReference type="Proteomes" id="UP000075025">
    <property type="component" value="Unassembled WGS sequence"/>
</dbReference>